<dbReference type="AlphaFoldDB" id="V2X5N1"/>
<evidence type="ECO:0000256" key="6">
    <source>
        <dbReference type="ARBA" id="ARBA00023136"/>
    </source>
</evidence>
<comment type="function">
    <text evidence="7">Recruits the lipid transfer protein VPS13 to endosomal and vacuolar membranes.</text>
</comment>
<evidence type="ECO:0000256" key="3">
    <source>
        <dbReference type="ARBA" id="ARBA00007426"/>
    </source>
</evidence>
<dbReference type="InterPro" id="IPR036871">
    <property type="entry name" value="PX_dom_sf"/>
</dbReference>
<comment type="caution">
    <text evidence="12">The sequence shown here is derived from an EMBL/GenBank/DDBJ whole genome shotgun (WGS) entry which is preliminary data.</text>
</comment>
<dbReference type="SUPFAM" id="SSF64268">
    <property type="entry name" value="PX domain"/>
    <property type="match status" value="1"/>
</dbReference>
<protein>
    <recommendedName>
        <fullName evidence="8">Endosomal/vacuolar adapter protein YPT35</fullName>
    </recommendedName>
    <alternativeName>
        <fullName evidence="9">PX domain-containing protein YPT35</fullName>
    </alternativeName>
</protein>
<feature type="domain" description="PX" evidence="11">
    <location>
        <begin position="99"/>
        <end position="210"/>
    </location>
</feature>
<dbReference type="SMART" id="SM00312">
    <property type="entry name" value="PX"/>
    <property type="match status" value="1"/>
</dbReference>
<dbReference type="PANTHER" id="PTHR10555:SF170">
    <property type="entry name" value="FI18122P1"/>
    <property type="match status" value="1"/>
</dbReference>
<gene>
    <name evidence="12" type="ORF">Moror_11292</name>
</gene>
<dbReference type="EMBL" id="AWSO01000746">
    <property type="protein sequence ID" value="ESK87755.1"/>
    <property type="molecule type" value="Genomic_DNA"/>
</dbReference>
<comment type="similarity">
    <text evidence="3">Belongs to the YPT35 family.</text>
</comment>
<evidence type="ECO:0000256" key="4">
    <source>
        <dbReference type="ARBA" id="ARBA00022554"/>
    </source>
</evidence>
<comment type="subcellular location">
    <subcellularLocation>
        <location evidence="2">Endosome</location>
    </subcellularLocation>
    <subcellularLocation>
        <location evidence="1">Vacuole membrane</location>
        <topology evidence="1">Peripheral membrane protein</topology>
    </subcellularLocation>
</comment>
<keyword evidence="5" id="KW-0967">Endosome</keyword>
<dbReference type="PROSITE" id="PS50195">
    <property type="entry name" value="PX"/>
    <property type="match status" value="1"/>
</dbReference>
<evidence type="ECO:0000256" key="8">
    <source>
        <dbReference type="ARBA" id="ARBA00033774"/>
    </source>
</evidence>
<dbReference type="GO" id="GO:0010008">
    <property type="term" value="C:endosome membrane"/>
    <property type="evidence" value="ECO:0007669"/>
    <property type="project" value="UniProtKB-SubCell"/>
</dbReference>
<dbReference type="Gene3D" id="3.30.1520.10">
    <property type="entry name" value="Phox-like domain"/>
    <property type="match status" value="1"/>
</dbReference>
<keyword evidence="6" id="KW-0472">Membrane</keyword>
<name>V2X5N1_MONRO</name>
<dbReference type="KEGG" id="mrr:Moror_11292"/>
<evidence type="ECO:0000256" key="1">
    <source>
        <dbReference type="ARBA" id="ARBA00004148"/>
    </source>
</evidence>
<evidence type="ECO:0000256" key="5">
    <source>
        <dbReference type="ARBA" id="ARBA00022753"/>
    </source>
</evidence>
<evidence type="ECO:0000256" key="2">
    <source>
        <dbReference type="ARBA" id="ARBA00004177"/>
    </source>
</evidence>
<dbReference type="Proteomes" id="UP000017559">
    <property type="component" value="Unassembled WGS sequence"/>
</dbReference>
<evidence type="ECO:0000313" key="13">
    <source>
        <dbReference type="Proteomes" id="UP000017559"/>
    </source>
</evidence>
<dbReference type="HOGENOM" id="CLU_078839_0_0_1"/>
<accession>V2X5N1</accession>
<reference evidence="12 13" key="1">
    <citation type="journal article" date="2014" name="BMC Genomics">
        <title>Genome and secretome analysis of the hemibiotrophic fungal pathogen, Moniliophthora roreri, which causes frosty pod rot disease of cacao: mechanisms of the biotrophic and necrotrophic phases.</title>
        <authorList>
            <person name="Meinhardt L.W."/>
            <person name="Costa G.G.L."/>
            <person name="Thomazella D.P.T."/>
            <person name="Teixeira P.J.P.L."/>
            <person name="Carazzolle M.F."/>
            <person name="Schuster S.C."/>
            <person name="Carlson J.E."/>
            <person name="Guiltinan M.J."/>
            <person name="Mieczkowski P."/>
            <person name="Farmer A."/>
            <person name="Ramaraj T."/>
            <person name="Crozier J."/>
            <person name="Davis R.E."/>
            <person name="Shao J."/>
            <person name="Melnick R.L."/>
            <person name="Pereira G.A.G."/>
            <person name="Bailey B.A."/>
        </authorList>
    </citation>
    <scope>NUCLEOTIDE SEQUENCE [LARGE SCALE GENOMIC DNA]</scope>
    <source>
        <strain evidence="12 13">MCA 2997</strain>
    </source>
</reference>
<dbReference type="STRING" id="1381753.V2X5N1"/>
<proteinExistence type="inferred from homology"/>
<feature type="region of interest" description="Disordered" evidence="10">
    <location>
        <begin position="1"/>
        <end position="24"/>
    </location>
</feature>
<feature type="compositionally biased region" description="Low complexity" evidence="10">
    <location>
        <begin position="7"/>
        <end position="16"/>
    </location>
</feature>
<dbReference type="InterPro" id="IPR037917">
    <property type="entry name" value="Ypt35_PX"/>
</dbReference>
<dbReference type="InterPro" id="IPR001683">
    <property type="entry name" value="PX_dom"/>
</dbReference>
<sequence length="210" mass="23887">MPTIDTSSPASSCAPSPVTPNLNTPIQHPFANSTSRLEVIPNKIDIEEESRLYDQLCYVWDESARGPRPESPQIELAPSIFSRESIWLGDNIGESMTFARDVKISGWTNVGDKLGGAYVVYDCVIKTKEGTTIHAHKRYSSFIQLHEALQRTLPRHQRHYVPQLPPKAPFARYRSAFLDRRRRQLEYWLSAVLLHPDIGGCKAVRVWIMD</sequence>
<dbReference type="GO" id="GO:0032266">
    <property type="term" value="F:phosphatidylinositol-3-phosphate binding"/>
    <property type="evidence" value="ECO:0007669"/>
    <property type="project" value="InterPro"/>
</dbReference>
<evidence type="ECO:0000256" key="10">
    <source>
        <dbReference type="SAM" id="MobiDB-lite"/>
    </source>
</evidence>
<dbReference type="GO" id="GO:0005774">
    <property type="term" value="C:vacuolar membrane"/>
    <property type="evidence" value="ECO:0007669"/>
    <property type="project" value="UniProtKB-SubCell"/>
</dbReference>
<evidence type="ECO:0000313" key="12">
    <source>
        <dbReference type="EMBL" id="ESK87755.1"/>
    </source>
</evidence>
<organism evidence="12 13">
    <name type="scientific">Moniliophthora roreri (strain MCA 2997)</name>
    <name type="common">Cocoa frosty pod rot fungus</name>
    <name type="synonym">Crinipellis roreri</name>
    <dbReference type="NCBI Taxonomy" id="1381753"/>
    <lineage>
        <taxon>Eukaryota</taxon>
        <taxon>Fungi</taxon>
        <taxon>Dikarya</taxon>
        <taxon>Basidiomycota</taxon>
        <taxon>Agaricomycotina</taxon>
        <taxon>Agaricomycetes</taxon>
        <taxon>Agaricomycetidae</taxon>
        <taxon>Agaricales</taxon>
        <taxon>Marasmiineae</taxon>
        <taxon>Marasmiaceae</taxon>
        <taxon>Moniliophthora</taxon>
    </lineage>
</organism>
<dbReference type="OrthoDB" id="10254720at2759"/>
<dbReference type="Pfam" id="PF00787">
    <property type="entry name" value="PX"/>
    <property type="match status" value="1"/>
</dbReference>
<evidence type="ECO:0000256" key="9">
    <source>
        <dbReference type="ARBA" id="ARBA00033785"/>
    </source>
</evidence>
<keyword evidence="4" id="KW-0926">Vacuole</keyword>
<dbReference type="CDD" id="cd07280">
    <property type="entry name" value="PX_YPT35"/>
    <property type="match status" value="1"/>
</dbReference>
<dbReference type="PANTHER" id="PTHR10555">
    <property type="entry name" value="SORTING NEXIN"/>
    <property type="match status" value="1"/>
</dbReference>
<evidence type="ECO:0000256" key="7">
    <source>
        <dbReference type="ARBA" id="ARBA00033728"/>
    </source>
</evidence>
<keyword evidence="13" id="KW-1185">Reference proteome</keyword>
<evidence type="ECO:0000259" key="11">
    <source>
        <dbReference type="PROSITE" id="PS50195"/>
    </source>
</evidence>